<dbReference type="Gene3D" id="2.60.40.1120">
    <property type="entry name" value="Carboxypeptidase-like, regulatory domain"/>
    <property type="match status" value="1"/>
</dbReference>
<sequence length="629" mass="71132">MKTLNLILFCLIFSNISGQETIEKEIETNVSGVTVFIEGAQITRQKTIELAQGETVLKFNNLSPFIDAKSVQVKANGDVTVLSVNHQQNFLEELKEPDDVKTIESKIKDLDSKIELEKTHFSIINEQLTFLKDNRVIGGKNSELSVANLKETSEFYSTQLTDLMLKKIERNKTIEKLNEQKTSLENQLNTISSKKEFPMGEILVKVETKTKTSASMEISYLVENTGWYPSYDIRAKSINAPVEIIYKANVRQDTKIDWNNVKLKFSSSNPTTSGVAPELKTYYLDYNNFPPVYNTSINSVTGQVVDQDNQPLPGTTVMVPETTIGAVTDINGRYSITIPTNTDYLSFSFIGFKTQTLPITSSVINVKMEEEFLALDEVVTVAYGVQGDTDYEGALQGRLAGVSVQGNSRMKSRESESIAVPFQKTENQTTVDFEIKTPYSVKSDNKSYSVDMAVYQVPAYYQYYSVPKINNDAFLIANITDWEKYSLLEGEANIFFEETYIGKSLIDVRFASDTLQVSLGKDKNVSVSRKNLKDFTTRQFIGSKKEETKSWLTTIRNNKSQEINMIILDQVPISKREEIEVDIQDLSGGKQNKETGEIKWEFTLKPSEEKDFNLKYSVKYPKSRSLIIE</sequence>
<keyword evidence="5" id="KW-1185">Reference proteome</keyword>
<dbReference type="AlphaFoldDB" id="A0A9X3FGL6"/>
<evidence type="ECO:0000259" key="3">
    <source>
        <dbReference type="Pfam" id="PF13600"/>
    </source>
</evidence>
<evidence type="ECO:0000313" key="4">
    <source>
        <dbReference type="EMBL" id="MCY1722318.1"/>
    </source>
</evidence>
<dbReference type="RefSeq" id="WP_343334644.1">
    <property type="nucleotide sequence ID" value="NZ_JAPOHD010000046.1"/>
</dbReference>
<evidence type="ECO:0000313" key="5">
    <source>
        <dbReference type="Proteomes" id="UP001145087"/>
    </source>
</evidence>
<feature type="coiled-coil region" evidence="1">
    <location>
        <begin position="167"/>
        <end position="194"/>
    </location>
</feature>
<dbReference type="Pfam" id="PF13715">
    <property type="entry name" value="CarbopepD_reg_2"/>
    <property type="match status" value="1"/>
</dbReference>
<dbReference type="InterPro" id="IPR008969">
    <property type="entry name" value="CarboxyPept-like_regulatory"/>
</dbReference>
<dbReference type="Pfam" id="PF13600">
    <property type="entry name" value="DUF4140"/>
    <property type="match status" value="1"/>
</dbReference>
<dbReference type="Pfam" id="PF13598">
    <property type="entry name" value="DUF4139"/>
    <property type="match status" value="1"/>
</dbReference>
<dbReference type="InterPro" id="IPR037291">
    <property type="entry name" value="DUF4139"/>
</dbReference>
<evidence type="ECO:0000256" key="1">
    <source>
        <dbReference type="SAM" id="Coils"/>
    </source>
</evidence>
<reference evidence="4" key="1">
    <citation type="submission" date="2022-11" db="EMBL/GenBank/DDBJ databases">
        <title>Marilongibacter aestuarii gen. nov., sp. nov., isolated from tidal flat sediment.</title>
        <authorList>
            <person name="Jiayan W."/>
        </authorList>
    </citation>
    <scope>NUCLEOTIDE SEQUENCE</scope>
    <source>
        <strain evidence="4">Z1-6</strain>
    </source>
</reference>
<dbReference type="InterPro" id="IPR011935">
    <property type="entry name" value="CHP02231"/>
</dbReference>
<protein>
    <submittedName>
        <fullName evidence="4">Mucoidy inhibitor MuiA family protein</fullName>
    </submittedName>
</protein>
<comment type="caution">
    <text evidence="4">The sequence shown here is derived from an EMBL/GenBank/DDBJ whole genome shotgun (WGS) entry which is preliminary data.</text>
</comment>
<dbReference type="PANTHER" id="PTHR31005:SF8">
    <property type="entry name" value="DUF4139 DOMAIN-CONTAINING PROTEIN"/>
    <property type="match status" value="1"/>
</dbReference>
<organism evidence="4 5">
    <name type="scientific">Draconibacterium aestuarii</name>
    <dbReference type="NCBI Taxonomy" id="2998507"/>
    <lineage>
        <taxon>Bacteria</taxon>
        <taxon>Pseudomonadati</taxon>
        <taxon>Bacteroidota</taxon>
        <taxon>Bacteroidia</taxon>
        <taxon>Marinilabiliales</taxon>
        <taxon>Prolixibacteraceae</taxon>
        <taxon>Draconibacterium</taxon>
    </lineage>
</organism>
<evidence type="ECO:0000259" key="2">
    <source>
        <dbReference type="Pfam" id="PF13598"/>
    </source>
</evidence>
<dbReference type="PANTHER" id="PTHR31005">
    <property type="entry name" value="DUF4139 DOMAIN-CONTAINING PROTEIN"/>
    <property type="match status" value="1"/>
</dbReference>
<gene>
    <name evidence="4" type="ORF">OU798_18335</name>
</gene>
<name>A0A9X3FGL6_9BACT</name>
<dbReference type="Proteomes" id="UP001145087">
    <property type="component" value="Unassembled WGS sequence"/>
</dbReference>
<dbReference type="NCBIfam" id="TIGR02231">
    <property type="entry name" value="mucoidy inhibitor MuiA family protein"/>
    <property type="match status" value="2"/>
</dbReference>
<dbReference type="InterPro" id="IPR025554">
    <property type="entry name" value="DUF4140"/>
</dbReference>
<dbReference type="EMBL" id="JAPOHD010000046">
    <property type="protein sequence ID" value="MCY1722318.1"/>
    <property type="molecule type" value="Genomic_DNA"/>
</dbReference>
<accession>A0A9X3FGL6</accession>
<dbReference type="SUPFAM" id="SSF49464">
    <property type="entry name" value="Carboxypeptidase regulatory domain-like"/>
    <property type="match status" value="1"/>
</dbReference>
<proteinExistence type="predicted"/>
<feature type="domain" description="DUF4140" evidence="3">
    <location>
        <begin position="33"/>
        <end position="131"/>
    </location>
</feature>
<feature type="domain" description="DUF4139" evidence="2">
    <location>
        <begin position="216"/>
        <end position="622"/>
    </location>
</feature>
<keyword evidence="1" id="KW-0175">Coiled coil</keyword>